<dbReference type="EMBL" id="CP072385">
    <property type="protein sequence ID" value="QUC11683.1"/>
    <property type="molecule type" value="Genomic_DNA"/>
</dbReference>
<proteinExistence type="predicted"/>
<feature type="region of interest" description="Disordered" evidence="1">
    <location>
        <begin position="25"/>
        <end position="61"/>
    </location>
</feature>
<reference evidence="2" key="1">
    <citation type="submission" date="2021-03" db="EMBL/GenBank/DDBJ databases">
        <title>Human Oral Microbial Genomes.</title>
        <authorList>
            <person name="Johnston C.D."/>
            <person name="Chen T."/>
            <person name="Dewhirst F.E."/>
        </authorList>
    </citation>
    <scope>NUCLEOTIDE SEQUENCE</scope>
    <source>
        <strain evidence="2">F0714</strain>
    </source>
</reference>
<name>A0AB37HXU2_9ACTN</name>
<gene>
    <name evidence="2" type="ORF">J5A53_03005</name>
</gene>
<dbReference type="Proteomes" id="UP000677180">
    <property type="component" value="Chromosome"/>
</dbReference>
<evidence type="ECO:0000313" key="3">
    <source>
        <dbReference type="Proteomes" id="UP000677180"/>
    </source>
</evidence>
<accession>A0AB37HXU2</accession>
<feature type="compositionally biased region" description="Basic and acidic residues" evidence="1">
    <location>
        <begin position="48"/>
        <end position="61"/>
    </location>
</feature>
<organism evidence="2 3">
    <name type="scientific">Arachnia propionica</name>
    <dbReference type="NCBI Taxonomy" id="1750"/>
    <lineage>
        <taxon>Bacteria</taxon>
        <taxon>Bacillati</taxon>
        <taxon>Actinomycetota</taxon>
        <taxon>Actinomycetes</taxon>
        <taxon>Propionibacteriales</taxon>
        <taxon>Propionibacteriaceae</taxon>
        <taxon>Arachnia</taxon>
    </lineage>
</organism>
<dbReference type="AlphaFoldDB" id="A0AB37HXU2"/>
<evidence type="ECO:0000256" key="1">
    <source>
        <dbReference type="SAM" id="MobiDB-lite"/>
    </source>
</evidence>
<evidence type="ECO:0000313" key="2">
    <source>
        <dbReference type="EMBL" id="QUC11683.1"/>
    </source>
</evidence>
<protein>
    <submittedName>
        <fullName evidence="2">Uncharacterized protein</fullName>
    </submittedName>
</protein>
<sequence>MAKNTGEGYRNGQVRDRYQQYNALTDRYDKYDGDGNYVDSKASPGRWKGIEERDPKKPPRG</sequence>
<dbReference type="RefSeq" id="WP_014847535.1">
    <property type="nucleotide sequence ID" value="NZ_CP040007.1"/>
</dbReference>